<dbReference type="PANTHER" id="PTHR43656:SF5">
    <property type="entry name" value="NADH:FLAVIN OXIDOREDUCTASE_NADH OXIDASE N-TERMINAL DOMAIN-CONTAINING PROTEIN"/>
    <property type="match status" value="1"/>
</dbReference>
<dbReference type="GO" id="GO:0016491">
    <property type="term" value="F:oxidoreductase activity"/>
    <property type="evidence" value="ECO:0007669"/>
    <property type="project" value="UniProtKB-KW"/>
</dbReference>
<keyword evidence="3" id="KW-0288">FMN</keyword>
<evidence type="ECO:0000256" key="1">
    <source>
        <dbReference type="ARBA" id="ARBA00005979"/>
    </source>
</evidence>
<dbReference type="AlphaFoldDB" id="A0A5N5X1B8"/>
<evidence type="ECO:0000313" key="7">
    <source>
        <dbReference type="Proteomes" id="UP000326565"/>
    </source>
</evidence>
<evidence type="ECO:0000259" key="5">
    <source>
        <dbReference type="Pfam" id="PF00724"/>
    </source>
</evidence>
<dbReference type="CDD" id="cd04733">
    <property type="entry name" value="OYE_like_2_FMN"/>
    <property type="match status" value="1"/>
</dbReference>
<evidence type="ECO:0000256" key="3">
    <source>
        <dbReference type="ARBA" id="ARBA00022643"/>
    </source>
</evidence>
<keyword evidence="4" id="KW-0560">Oxidoreductase</keyword>
<proteinExistence type="inferred from homology"/>
<dbReference type="PANTHER" id="PTHR43656">
    <property type="entry name" value="BINDING OXIDOREDUCTASE, PUTATIVE (AFU_ORTHOLOGUE AFUA_2G08260)-RELATED"/>
    <property type="match status" value="1"/>
</dbReference>
<dbReference type="OrthoDB" id="1663137at2759"/>
<comment type="similarity">
    <text evidence="1">Belongs to the NADH:flavin oxidoreductase/NADH oxidase family.</text>
</comment>
<gene>
    <name evidence="6" type="ORF">BDV29DRAFT_201238</name>
</gene>
<dbReference type="GO" id="GO:0010181">
    <property type="term" value="F:FMN binding"/>
    <property type="evidence" value="ECO:0007669"/>
    <property type="project" value="InterPro"/>
</dbReference>
<keyword evidence="7" id="KW-1185">Reference proteome</keyword>
<dbReference type="InterPro" id="IPR013785">
    <property type="entry name" value="Aldolase_TIM"/>
</dbReference>
<dbReference type="EMBL" id="ML732207">
    <property type="protein sequence ID" value="KAB8074578.1"/>
    <property type="molecule type" value="Genomic_DNA"/>
</dbReference>
<dbReference type="InterPro" id="IPR001155">
    <property type="entry name" value="OxRdtase_FMN_N"/>
</dbReference>
<evidence type="ECO:0000256" key="4">
    <source>
        <dbReference type="ARBA" id="ARBA00023002"/>
    </source>
</evidence>
<protein>
    <recommendedName>
        <fullName evidence="5">NADH:flavin oxidoreductase/NADH oxidase N-terminal domain-containing protein</fullName>
    </recommendedName>
</protein>
<organism evidence="6 7">
    <name type="scientific">Aspergillus leporis</name>
    <dbReference type="NCBI Taxonomy" id="41062"/>
    <lineage>
        <taxon>Eukaryota</taxon>
        <taxon>Fungi</taxon>
        <taxon>Dikarya</taxon>
        <taxon>Ascomycota</taxon>
        <taxon>Pezizomycotina</taxon>
        <taxon>Eurotiomycetes</taxon>
        <taxon>Eurotiomycetidae</taxon>
        <taxon>Eurotiales</taxon>
        <taxon>Aspergillaceae</taxon>
        <taxon>Aspergillus</taxon>
        <taxon>Aspergillus subgen. Circumdati</taxon>
    </lineage>
</organism>
<sequence>MASRFPLAREDVSPLAQPLRFDFSQKVAPNRFLKAAMTEKLGSWNPQVNEARGIPSPEIHNVYQQWGEGGIGHILTGNIMLAYDQLEAPGNLIIPTHAPFDGPRFEAFAKLATVAKAHGSLITGQVTHPGRQVDRRIQPNPVSASDIQLQGKVLGLEFAKPHPASQQELNEIVRSFTFAAQYLDRAGFDGIELQGAHGYLLSQFLSRSTNLRTDRYGGDLRNRARLIVEIANSIRANTSPGFIMGIKINSVEFQTGGFTVDEARELCRMLEEATFDFVELSGGTYQAMAFKHERESTRKREAFFLEFADMIVPALQKTKTYITGGFKTLSGMLDALNTVDGVGLGRAVAQEFSLAKDLLSGDISAAVDQKVDQDDFALTNIIAGSQIRQVGKGQEPIDMSREENVQTFLKALRAWAQRMEEDAQTMKLYGYVDLD</sequence>
<accession>A0A5N5X1B8</accession>
<dbReference type="Pfam" id="PF00724">
    <property type="entry name" value="Oxidored_FMN"/>
    <property type="match status" value="1"/>
</dbReference>
<evidence type="ECO:0000313" key="6">
    <source>
        <dbReference type="EMBL" id="KAB8074578.1"/>
    </source>
</evidence>
<keyword evidence="2" id="KW-0285">Flavoprotein</keyword>
<name>A0A5N5X1B8_9EURO</name>
<dbReference type="Proteomes" id="UP000326565">
    <property type="component" value="Unassembled WGS sequence"/>
</dbReference>
<reference evidence="6 7" key="1">
    <citation type="submission" date="2019-04" db="EMBL/GenBank/DDBJ databases">
        <title>Friends and foes A comparative genomics study of 23 Aspergillus species from section Flavi.</title>
        <authorList>
            <consortium name="DOE Joint Genome Institute"/>
            <person name="Kjaerbolling I."/>
            <person name="Vesth T."/>
            <person name="Frisvad J.C."/>
            <person name="Nybo J.L."/>
            <person name="Theobald S."/>
            <person name="Kildgaard S."/>
            <person name="Isbrandt T."/>
            <person name="Kuo A."/>
            <person name="Sato A."/>
            <person name="Lyhne E.K."/>
            <person name="Kogle M.E."/>
            <person name="Wiebenga A."/>
            <person name="Kun R.S."/>
            <person name="Lubbers R.J."/>
            <person name="Makela M.R."/>
            <person name="Barry K."/>
            <person name="Chovatia M."/>
            <person name="Clum A."/>
            <person name="Daum C."/>
            <person name="Haridas S."/>
            <person name="He G."/>
            <person name="LaButti K."/>
            <person name="Lipzen A."/>
            <person name="Mondo S."/>
            <person name="Riley R."/>
            <person name="Salamov A."/>
            <person name="Simmons B.A."/>
            <person name="Magnuson J.K."/>
            <person name="Henrissat B."/>
            <person name="Mortensen U.H."/>
            <person name="Larsen T.O."/>
            <person name="Devries R.P."/>
            <person name="Grigoriev I.V."/>
            <person name="Machida M."/>
            <person name="Baker S.E."/>
            <person name="Andersen M.R."/>
        </authorList>
    </citation>
    <scope>NUCLEOTIDE SEQUENCE [LARGE SCALE GENOMIC DNA]</scope>
    <source>
        <strain evidence="6 7">CBS 151.66</strain>
    </source>
</reference>
<dbReference type="Gene3D" id="3.20.20.70">
    <property type="entry name" value="Aldolase class I"/>
    <property type="match status" value="1"/>
</dbReference>
<evidence type="ECO:0000256" key="2">
    <source>
        <dbReference type="ARBA" id="ARBA00022630"/>
    </source>
</evidence>
<feature type="domain" description="NADH:flavin oxidoreductase/NADH oxidase N-terminal" evidence="5">
    <location>
        <begin position="29"/>
        <end position="347"/>
    </location>
</feature>
<dbReference type="InterPro" id="IPR051799">
    <property type="entry name" value="NADH_flavin_oxidoreductase"/>
</dbReference>
<dbReference type="SUPFAM" id="SSF51395">
    <property type="entry name" value="FMN-linked oxidoreductases"/>
    <property type="match status" value="1"/>
</dbReference>